<evidence type="ECO:0000256" key="1">
    <source>
        <dbReference type="ARBA" id="ARBA00001946"/>
    </source>
</evidence>
<dbReference type="EMBL" id="JACWZY010000010">
    <property type="protein sequence ID" value="MBD2701826.1"/>
    <property type="molecule type" value="Genomic_DNA"/>
</dbReference>
<dbReference type="Gene3D" id="3.20.20.370">
    <property type="entry name" value="Glycoside hydrolase/deacetylase"/>
    <property type="match status" value="1"/>
</dbReference>
<organism evidence="6 7">
    <name type="scientific">Spirosoma profusum</name>
    <dbReference type="NCBI Taxonomy" id="2771354"/>
    <lineage>
        <taxon>Bacteria</taxon>
        <taxon>Pseudomonadati</taxon>
        <taxon>Bacteroidota</taxon>
        <taxon>Cytophagia</taxon>
        <taxon>Cytophagales</taxon>
        <taxon>Cytophagaceae</taxon>
        <taxon>Spirosoma</taxon>
    </lineage>
</organism>
<proteinExistence type="predicted"/>
<evidence type="ECO:0000256" key="5">
    <source>
        <dbReference type="ARBA" id="ARBA00023277"/>
    </source>
</evidence>
<accession>A0A926Y3H7</accession>
<evidence type="ECO:0000256" key="2">
    <source>
        <dbReference type="ARBA" id="ARBA00022723"/>
    </source>
</evidence>
<dbReference type="InterPro" id="IPR011330">
    <property type="entry name" value="Glyco_hydro/deAcase_b/a-brl"/>
</dbReference>
<evidence type="ECO:0000313" key="7">
    <source>
        <dbReference type="Proteomes" id="UP000598820"/>
    </source>
</evidence>
<dbReference type="GO" id="GO:0005975">
    <property type="term" value="P:carbohydrate metabolic process"/>
    <property type="evidence" value="ECO:0007669"/>
    <property type="project" value="InterPro"/>
</dbReference>
<keyword evidence="3" id="KW-0378">Hydrolase</keyword>
<dbReference type="GO" id="GO:0016787">
    <property type="term" value="F:hydrolase activity"/>
    <property type="evidence" value="ECO:0007669"/>
    <property type="project" value="UniProtKB-KW"/>
</dbReference>
<evidence type="ECO:0000313" key="6">
    <source>
        <dbReference type="EMBL" id="MBD2701826.1"/>
    </source>
</evidence>
<dbReference type="CDD" id="cd10802">
    <property type="entry name" value="YdjC_TTHB029_like"/>
    <property type="match status" value="1"/>
</dbReference>
<dbReference type="Pfam" id="PF04794">
    <property type="entry name" value="YdjC"/>
    <property type="match status" value="1"/>
</dbReference>
<comment type="caution">
    <text evidence="6">The sequence shown here is derived from an EMBL/GenBank/DDBJ whole genome shotgun (WGS) entry which is preliminary data.</text>
</comment>
<keyword evidence="2" id="KW-0479">Metal-binding</keyword>
<sequence>MNVTRLLTLICVFLIHYVVQAQSSPPRLIVRGDDMGYSHAGNEALLKCHKEGVETSIEVLVPSPWFPEAVTLLEQIPNADVGLHLTLTSEWDNIKWRPLSDCPSLRDADGYFYPMLYPNKNYPKRSVVENDWKLADVEKEFRAQIELALKKIPRISHFSGHMGCTSFDNDVKALVKKLALEYKVPFYDTNLQDAGVSRASYVGAHVTSQEKIDSFIKMLESLESGKTYLFVDHPGLDTSEVQAIHHIGYENVAQDRQGVTDAWTNARVKVVIKEKGIQLIGYNQLQTK</sequence>
<dbReference type="GO" id="GO:0019213">
    <property type="term" value="F:deacetylase activity"/>
    <property type="evidence" value="ECO:0007669"/>
    <property type="project" value="TreeGrafter"/>
</dbReference>
<keyword evidence="4" id="KW-0460">Magnesium</keyword>
<dbReference type="PANTHER" id="PTHR31609">
    <property type="entry name" value="YDJC DEACETYLASE FAMILY MEMBER"/>
    <property type="match status" value="1"/>
</dbReference>
<dbReference type="InterPro" id="IPR006879">
    <property type="entry name" value="YdjC-like"/>
</dbReference>
<evidence type="ECO:0000256" key="3">
    <source>
        <dbReference type="ARBA" id="ARBA00022801"/>
    </source>
</evidence>
<dbReference type="Proteomes" id="UP000598820">
    <property type="component" value="Unassembled WGS sequence"/>
</dbReference>
<name>A0A926Y3H7_9BACT</name>
<comment type="cofactor">
    <cofactor evidence="1">
        <name>Mg(2+)</name>
        <dbReference type="ChEBI" id="CHEBI:18420"/>
    </cofactor>
</comment>
<dbReference type="RefSeq" id="WP_190887678.1">
    <property type="nucleotide sequence ID" value="NZ_JACWZY010000010.1"/>
</dbReference>
<gene>
    <name evidence="6" type="ORF">IC229_14335</name>
</gene>
<dbReference type="GO" id="GO:0046872">
    <property type="term" value="F:metal ion binding"/>
    <property type="evidence" value="ECO:0007669"/>
    <property type="project" value="UniProtKB-KW"/>
</dbReference>
<evidence type="ECO:0000256" key="4">
    <source>
        <dbReference type="ARBA" id="ARBA00022842"/>
    </source>
</evidence>
<dbReference type="AlphaFoldDB" id="A0A926Y3H7"/>
<protein>
    <submittedName>
        <fullName evidence="6">Polysaccharide deacetylase family protein</fullName>
    </submittedName>
</protein>
<dbReference type="SUPFAM" id="SSF88713">
    <property type="entry name" value="Glycoside hydrolase/deacetylase"/>
    <property type="match status" value="1"/>
</dbReference>
<dbReference type="PANTHER" id="PTHR31609:SF1">
    <property type="entry name" value="CARBOHYDRATE DEACETYLASE"/>
    <property type="match status" value="1"/>
</dbReference>
<keyword evidence="5" id="KW-0119">Carbohydrate metabolism</keyword>
<reference evidence="6" key="1">
    <citation type="submission" date="2020-09" db="EMBL/GenBank/DDBJ databases">
        <authorList>
            <person name="Kim M.K."/>
        </authorList>
    </citation>
    <scope>NUCLEOTIDE SEQUENCE</scope>
    <source>
        <strain evidence="6">BT702</strain>
    </source>
</reference>
<keyword evidence="7" id="KW-1185">Reference proteome</keyword>